<protein>
    <submittedName>
        <fullName evidence="1">O-fucosyltransferase family protein</fullName>
    </submittedName>
</protein>
<name>A0A4Y1RBM2_PRUDU</name>
<gene>
    <name evidence="1" type="ORF">Prudu_011500</name>
</gene>
<keyword evidence="1" id="KW-0328">Glycosyltransferase</keyword>
<feature type="non-terminal residue" evidence="1">
    <location>
        <position position="1"/>
    </location>
</feature>
<sequence>FLANVETRAKRREANFHVSQSSLNSTGATILDKKPWNFVRYKNCCSGFVQIAHDDCVNEFYVLGMI</sequence>
<keyword evidence="1" id="KW-0808">Transferase</keyword>
<dbReference type="GO" id="GO:0016757">
    <property type="term" value="F:glycosyltransferase activity"/>
    <property type="evidence" value="ECO:0007669"/>
    <property type="project" value="UniProtKB-KW"/>
</dbReference>
<reference evidence="1" key="1">
    <citation type="journal article" date="2019" name="Science">
        <title>Mutation of a bHLH transcription factor allowed almond domestication.</title>
        <authorList>
            <person name="Sanchez-Perez R."/>
            <person name="Pavan S."/>
            <person name="Mazzeo R."/>
            <person name="Moldovan C."/>
            <person name="Aiese Cigliano R."/>
            <person name="Del Cueto J."/>
            <person name="Ricciardi F."/>
            <person name="Lotti C."/>
            <person name="Ricciardi L."/>
            <person name="Dicenta F."/>
            <person name="Lopez-Marques R.L."/>
            <person name="Lindberg Moller B."/>
        </authorList>
    </citation>
    <scope>NUCLEOTIDE SEQUENCE</scope>
</reference>
<dbReference type="EMBL" id="AP019300">
    <property type="protein sequence ID" value="BBH01278.1"/>
    <property type="molecule type" value="Genomic_DNA"/>
</dbReference>
<dbReference type="AlphaFoldDB" id="A0A4Y1RBM2"/>
<accession>A0A4Y1RBM2</accession>
<organism evidence="1">
    <name type="scientific">Prunus dulcis</name>
    <name type="common">Almond</name>
    <name type="synonym">Amygdalus dulcis</name>
    <dbReference type="NCBI Taxonomy" id="3755"/>
    <lineage>
        <taxon>Eukaryota</taxon>
        <taxon>Viridiplantae</taxon>
        <taxon>Streptophyta</taxon>
        <taxon>Embryophyta</taxon>
        <taxon>Tracheophyta</taxon>
        <taxon>Spermatophyta</taxon>
        <taxon>Magnoliopsida</taxon>
        <taxon>eudicotyledons</taxon>
        <taxon>Gunneridae</taxon>
        <taxon>Pentapetalae</taxon>
        <taxon>rosids</taxon>
        <taxon>fabids</taxon>
        <taxon>Rosales</taxon>
        <taxon>Rosaceae</taxon>
        <taxon>Amygdaloideae</taxon>
        <taxon>Amygdaleae</taxon>
        <taxon>Prunus</taxon>
    </lineage>
</organism>
<evidence type="ECO:0000313" key="1">
    <source>
        <dbReference type="EMBL" id="BBH01278.1"/>
    </source>
</evidence>
<proteinExistence type="predicted"/>